<dbReference type="Proteomes" id="UP000325440">
    <property type="component" value="Unassembled WGS sequence"/>
</dbReference>
<accession>A0A5E4NN59</accession>
<sequence length="57" mass="6408">MAVVDANYKFVMIDVGAYGKDSDGSVLSNSTFYQRIENGSLKLPEETRLPNLNVRFH</sequence>
<evidence type="ECO:0000313" key="1">
    <source>
        <dbReference type="EMBL" id="VVC46243.1"/>
    </source>
</evidence>
<dbReference type="AlphaFoldDB" id="A0A5E4NN59"/>
<reference evidence="1 2" key="1">
    <citation type="submission" date="2019-08" db="EMBL/GenBank/DDBJ databases">
        <authorList>
            <person name="Alioto T."/>
            <person name="Alioto T."/>
            <person name="Gomez Garrido J."/>
        </authorList>
    </citation>
    <scope>NUCLEOTIDE SEQUENCE [LARGE SCALE GENOMIC DNA]</scope>
</reference>
<keyword evidence="2" id="KW-1185">Reference proteome</keyword>
<evidence type="ECO:0000313" key="2">
    <source>
        <dbReference type="Proteomes" id="UP000325440"/>
    </source>
</evidence>
<protein>
    <recommendedName>
        <fullName evidence="3">DDE Tnp4 domain-containing protein</fullName>
    </recommendedName>
</protein>
<dbReference type="OrthoDB" id="1696965at2759"/>
<gene>
    <name evidence="1" type="ORF">CINCED_3A011348</name>
</gene>
<organism evidence="1 2">
    <name type="scientific">Cinara cedri</name>
    <dbReference type="NCBI Taxonomy" id="506608"/>
    <lineage>
        <taxon>Eukaryota</taxon>
        <taxon>Metazoa</taxon>
        <taxon>Ecdysozoa</taxon>
        <taxon>Arthropoda</taxon>
        <taxon>Hexapoda</taxon>
        <taxon>Insecta</taxon>
        <taxon>Pterygota</taxon>
        <taxon>Neoptera</taxon>
        <taxon>Paraneoptera</taxon>
        <taxon>Hemiptera</taxon>
        <taxon>Sternorrhyncha</taxon>
        <taxon>Aphidomorpha</taxon>
        <taxon>Aphidoidea</taxon>
        <taxon>Aphididae</taxon>
        <taxon>Lachninae</taxon>
        <taxon>Cinara</taxon>
    </lineage>
</organism>
<evidence type="ECO:0008006" key="3">
    <source>
        <dbReference type="Google" id="ProtNLM"/>
    </source>
</evidence>
<dbReference type="EMBL" id="CABPRJ010002452">
    <property type="protein sequence ID" value="VVC46243.1"/>
    <property type="molecule type" value="Genomic_DNA"/>
</dbReference>
<name>A0A5E4NN59_9HEMI</name>
<proteinExistence type="predicted"/>